<name>A0A5N6MZH0_9ASTR</name>
<comment type="caution">
    <text evidence="2">The sequence shown here is derived from an EMBL/GenBank/DDBJ whole genome shotgun (WGS) entry which is preliminary data.</text>
</comment>
<dbReference type="Proteomes" id="UP000326396">
    <property type="component" value="Linkage Group LG4"/>
</dbReference>
<organism evidence="2 3">
    <name type="scientific">Mikania micrantha</name>
    <name type="common">bitter vine</name>
    <dbReference type="NCBI Taxonomy" id="192012"/>
    <lineage>
        <taxon>Eukaryota</taxon>
        <taxon>Viridiplantae</taxon>
        <taxon>Streptophyta</taxon>
        <taxon>Embryophyta</taxon>
        <taxon>Tracheophyta</taxon>
        <taxon>Spermatophyta</taxon>
        <taxon>Magnoliopsida</taxon>
        <taxon>eudicotyledons</taxon>
        <taxon>Gunneridae</taxon>
        <taxon>Pentapetalae</taxon>
        <taxon>asterids</taxon>
        <taxon>campanulids</taxon>
        <taxon>Asterales</taxon>
        <taxon>Asteraceae</taxon>
        <taxon>Asteroideae</taxon>
        <taxon>Heliantheae alliance</taxon>
        <taxon>Eupatorieae</taxon>
        <taxon>Mikania</taxon>
    </lineage>
</organism>
<reference evidence="2 3" key="1">
    <citation type="submission" date="2019-05" db="EMBL/GenBank/DDBJ databases">
        <title>Mikania micrantha, genome provides insights into the molecular mechanism of rapid growth.</title>
        <authorList>
            <person name="Liu B."/>
        </authorList>
    </citation>
    <scope>NUCLEOTIDE SEQUENCE [LARGE SCALE GENOMIC DNA]</scope>
    <source>
        <strain evidence="2">NLD-2019</strain>
        <tissue evidence="2">Leaf</tissue>
    </source>
</reference>
<evidence type="ECO:0000313" key="3">
    <source>
        <dbReference type="Proteomes" id="UP000326396"/>
    </source>
</evidence>
<dbReference type="EMBL" id="SZYD01000014">
    <property type="protein sequence ID" value="KAD4179476.1"/>
    <property type="molecule type" value="Genomic_DNA"/>
</dbReference>
<proteinExistence type="predicted"/>
<gene>
    <name evidence="2" type="ORF">E3N88_28067</name>
</gene>
<accession>A0A5N6MZH0</accession>
<keyword evidence="3" id="KW-1185">Reference proteome</keyword>
<evidence type="ECO:0000313" key="2">
    <source>
        <dbReference type="EMBL" id="KAD4179476.1"/>
    </source>
</evidence>
<evidence type="ECO:0000256" key="1">
    <source>
        <dbReference type="SAM" id="MobiDB-lite"/>
    </source>
</evidence>
<protein>
    <submittedName>
        <fullName evidence="2">Uncharacterized protein</fullName>
    </submittedName>
</protein>
<feature type="compositionally biased region" description="Low complexity" evidence="1">
    <location>
        <begin position="50"/>
        <end position="68"/>
    </location>
</feature>
<dbReference type="AlphaFoldDB" id="A0A5N6MZH0"/>
<sequence>MVGKYVRLTYSYLSIVKVWRFNKRKKMHHMEKAANAGEALHMTTVGNKKAPAATTTRTQPTLETEYVP</sequence>
<feature type="region of interest" description="Disordered" evidence="1">
    <location>
        <begin position="38"/>
        <end position="68"/>
    </location>
</feature>